<sequence length="457" mass="54300">MIYKNNLFKHIVLILILVFIFINSLCFTNLTYGDEYEDKVLILYDSYKQYGNKENILNNITKIALSTGMKVDIIKLKAYRGKDLSGYKGIFILCSTKNSFNNSIKNNLYNYNKQIFWFGEDSEINFFKNNSIEYIHHLEFNEDKYREIYNLIYNFFKKEDYYKNKVYFCLDEVTPFNDLNVLIEEINYLKEWGIPFFIQVTPVFENKNLPAMNRFTEVLRYAQSNGGEIVLTMPYLDNLNIKKDILTKKIEEGFLNYIDYWVYPIAFSIPDYWLYREDFKSLLEKSNTLLLSSSNDLKVLEFDSYSIFDYKNIIEKVSFDNEKNRFFNELSNNVAISVSSKLSFDDFKKSVSILKNRDIDFKSTYSINSNIKIENMNIISNQQGIFLNNKNVSQSRFIDNKEYMYSLYGEQNENNNKVNINLRLTNKILEISTFVVVIIFIIIVLISIKIDRRKFFK</sequence>
<dbReference type="Gene3D" id="3.40.50.360">
    <property type="match status" value="1"/>
</dbReference>
<evidence type="ECO:0000256" key="1">
    <source>
        <dbReference type="SAM" id="Phobius"/>
    </source>
</evidence>
<keyword evidence="1" id="KW-0472">Membrane</keyword>
<dbReference type="Pfam" id="PF10096">
    <property type="entry name" value="DUF2334"/>
    <property type="match status" value="1"/>
</dbReference>
<keyword evidence="3" id="KW-1185">Reference proteome</keyword>
<comment type="caution">
    <text evidence="2">The sequence shown here is derived from an EMBL/GenBank/DDBJ whole genome shotgun (WGS) entry which is preliminary data.</text>
</comment>
<name>A0ABS7ALA4_9CLOT</name>
<organism evidence="2 3">
    <name type="scientific">Clostridium weizhouense</name>
    <dbReference type="NCBI Taxonomy" id="2859781"/>
    <lineage>
        <taxon>Bacteria</taxon>
        <taxon>Bacillati</taxon>
        <taxon>Bacillota</taxon>
        <taxon>Clostridia</taxon>
        <taxon>Eubacteriales</taxon>
        <taxon>Clostridiaceae</taxon>
        <taxon>Clostridium</taxon>
    </lineage>
</organism>
<accession>A0ABS7ALA4</accession>
<reference evidence="2 3" key="1">
    <citation type="submission" date="2021-07" db="EMBL/GenBank/DDBJ databases">
        <title>Clostridium weizhouense sp. nov., an anaerobic bacterium isolated from activated sludge of Petroleum wastewater.</title>
        <authorList>
            <person name="Li Q."/>
        </authorList>
    </citation>
    <scope>NUCLEOTIDE SEQUENCE [LARGE SCALE GENOMIC DNA]</scope>
    <source>
        <strain evidence="2 3">YB-6</strain>
    </source>
</reference>
<evidence type="ECO:0000313" key="2">
    <source>
        <dbReference type="EMBL" id="MBW6409445.1"/>
    </source>
</evidence>
<keyword evidence="1" id="KW-0812">Transmembrane</keyword>
<keyword evidence="1" id="KW-1133">Transmembrane helix</keyword>
<proteinExistence type="predicted"/>
<dbReference type="EMBL" id="JAHXPT010000003">
    <property type="protein sequence ID" value="MBW6409445.1"/>
    <property type="molecule type" value="Genomic_DNA"/>
</dbReference>
<protein>
    <submittedName>
        <fullName evidence="2">DUF2334 domain-containing protein</fullName>
    </submittedName>
</protein>
<gene>
    <name evidence="2" type="ORF">KYD98_05025</name>
</gene>
<dbReference type="Proteomes" id="UP001519921">
    <property type="component" value="Unassembled WGS sequence"/>
</dbReference>
<dbReference type="SUPFAM" id="SSF52218">
    <property type="entry name" value="Flavoproteins"/>
    <property type="match status" value="1"/>
</dbReference>
<feature type="transmembrane region" description="Helical" evidence="1">
    <location>
        <begin position="428"/>
        <end position="448"/>
    </location>
</feature>
<evidence type="ECO:0000313" key="3">
    <source>
        <dbReference type="Proteomes" id="UP001519921"/>
    </source>
</evidence>
<dbReference type="RefSeq" id="WP_219778504.1">
    <property type="nucleotide sequence ID" value="NZ_JAHXPT010000003.1"/>
</dbReference>
<dbReference type="InterPro" id="IPR029039">
    <property type="entry name" value="Flavoprotein-like_sf"/>
</dbReference>
<feature type="transmembrane region" description="Helical" evidence="1">
    <location>
        <begin position="12"/>
        <end position="32"/>
    </location>
</feature>
<dbReference type="InterPro" id="IPR018763">
    <property type="entry name" value="DUF2334"/>
</dbReference>